<dbReference type="InterPro" id="IPR002523">
    <property type="entry name" value="MgTranspt_CorA/ZnTranspt_ZntB"/>
</dbReference>
<evidence type="ECO:0000256" key="1">
    <source>
        <dbReference type="SAM" id="MobiDB-lite"/>
    </source>
</evidence>
<dbReference type="GO" id="GO:0046873">
    <property type="term" value="F:metal ion transmembrane transporter activity"/>
    <property type="evidence" value="ECO:0007669"/>
    <property type="project" value="InterPro"/>
</dbReference>
<dbReference type="EMBL" id="ML994620">
    <property type="protein sequence ID" value="KAF2189855.1"/>
    <property type="molecule type" value="Genomic_DNA"/>
</dbReference>
<feature type="transmembrane region" description="Helical" evidence="2">
    <location>
        <begin position="401"/>
        <end position="421"/>
    </location>
</feature>
<keyword evidence="2" id="KW-0812">Transmembrane</keyword>
<evidence type="ECO:0000256" key="2">
    <source>
        <dbReference type="SAM" id="Phobius"/>
    </source>
</evidence>
<evidence type="ECO:0008006" key="5">
    <source>
        <dbReference type="Google" id="ProtNLM"/>
    </source>
</evidence>
<dbReference type="OrthoDB" id="1046782at2759"/>
<proteinExistence type="predicted"/>
<sequence length="476" mass="54146">MNLKGSVPADNSRYGRLDDFDIEEWLQQKGKYSPPEPPNHDARLVGGIRLIISERVSYHPPSLSMSRESYLRIEEEFHLPPVSLLALSNESGLCSRFEEYDEKEPSKLKRIVKTPQKFQVGNYGLTLSYDFTTGFATGLLLGTGVIQGGADFSVWPKCPSAEIFDLIKAVPSLLAQPMLLPTILLQHHLYRTENFCNFYLGDSYTAILYRLGTNRAGRFHLAGPYEDPVGEKTIKETRVNLRNLTGDMSTFMTEIIWYCKVSDWHCEYVDFLVQTLDYVAGKMGTTNGHSHLSEYREIKECIEYLGSTARGLRRHTTGSRERAEADFGVLYSIIAQLDNRLNAKMSASSSRDSTAMKTLAFITTLFLPGTFVATVFSMNMFNWEASASDKSSSRVVSSYFWIYWVITVPLTVIVATSWRLWWNWEKRNFDRDVRIEIENIEEPMPLNSSKDSPKNQSEEGTGTRARANLTGRRVKM</sequence>
<dbReference type="Pfam" id="PF01544">
    <property type="entry name" value="CorA"/>
    <property type="match status" value="1"/>
</dbReference>
<evidence type="ECO:0000313" key="4">
    <source>
        <dbReference type="Proteomes" id="UP000800200"/>
    </source>
</evidence>
<name>A0A6A6EFK6_9PEZI</name>
<reference evidence="3" key="1">
    <citation type="journal article" date="2020" name="Stud. Mycol.">
        <title>101 Dothideomycetes genomes: a test case for predicting lifestyles and emergence of pathogens.</title>
        <authorList>
            <person name="Haridas S."/>
            <person name="Albert R."/>
            <person name="Binder M."/>
            <person name="Bloem J."/>
            <person name="Labutti K."/>
            <person name="Salamov A."/>
            <person name="Andreopoulos B."/>
            <person name="Baker S."/>
            <person name="Barry K."/>
            <person name="Bills G."/>
            <person name="Bluhm B."/>
            <person name="Cannon C."/>
            <person name="Castanera R."/>
            <person name="Culley D."/>
            <person name="Daum C."/>
            <person name="Ezra D."/>
            <person name="Gonzalez J."/>
            <person name="Henrissat B."/>
            <person name="Kuo A."/>
            <person name="Liang C."/>
            <person name="Lipzen A."/>
            <person name="Lutzoni F."/>
            <person name="Magnuson J."/>
            <person name="Mondo S."/>
            <person name="Nolan M."/>
            <person name="Ohm R."/>
            <person name="Pangilinan J."/>
            <person name="Park H.-J."/>
            <person name="Ramirez L."/>
            <person name="Alfaro M."/>
            <person name="Sun H."/>
            <person name="Tritt A."/>
            <person name="Yoshinaga Y."/>
            <person name="Zwiers L.-H."/>
            <person name="Turgeon B."/>
            <person name="Goodwin S."/>
            <person name="Spatafora J."/>
            <person name="Crous P."/>
            <person name="Grigoriev I."/>
        </authorList>
    </citation>
    <scope>NUCLEOTIDE SEQUENCE</scope>
    <source>
        <strain evidence="3">CBS 207.26</strain>
    </source>
</reference>
<feature type="region of interest" description="Disordered" evidence="1">
    <location>
        <begin position="444"/>
        <end position="476"/>
    </location>
</feature>
<dbReference type="Gene3D" id="1.20.58.340">
    <property type="entry name" value="Magnesium transport protein CorA, transmembrane region"/>
    <property type="match status" value="1"/>
</dbReference>
<dbReference type="Proteomes" id="UP000800200">
    <property type="component" value="Unassembled WGS sequence"/>
</dbReference>
<gene>
    <name evidence="3" type="ORF">K469DRAFT_762544</name>
</gene>
<keyword evidence="2" id="KW-1133">Transmembrane helix</keyword>
<dbReference type="GO" id="GO:0016020">
    <property type="term" value="C:membrane"/>
    <property type="evidence" value="ECO:0007669"/>
    <property type="project" value="InterPro"/>
</dbReference>
<keyword evidence="2" id="KW-0472">Membrane</keyword>
<protein>
    <recommendedName>
        <fullName evidence="5">Cora-domain-containing protein</fullName>
    </recommendedName>
</protein>
<evidence type="ECO:0000313" key="3">
    <source>
        <dbReference type="EMBL" id="KAF2189855.1"/>
    </source>
</evidence>
<keyword evidence="4" id="KW-1185">Reference proteome</keyword>
<feature type="transmembrane region" description="Helical" evidence="2">
    <location>
        <begin position="359"/>
        <end position="381"/>
    </location>
</feature>
<accession>A0A6A6EFK6</accession>
<dbReference type="AlphaFoldDB" id="A0A6A6EFK6"/>
<organism evidence="3 4">
    <name type="scientific">Zopfia rhizophila CBS 207.26</name>
    <dbReference type="NCBI Taxonomy" id="1314779"/>
    <lineage>
        <taxon>Eukaryota</taxon>
        <taxon>Fungi</taxon>
        <taxon>Dikarya</taxon>
        <taxon>Ascomycota</taxon>
        <taxon>Pezizomycotina</taxon>
        <taxon>Dothideomycetes</taxon>
        <taxon>Dothideomycetes incertae sedis</taxon>
        <taxon>Zopfiaceae</taxon>
        <taxon>Zopfia</taxon>
    </lineage>
</organism>